<reference evidence="3" key="1">
    <citation type="journal article" date="2019" name="Int. J. Syst. Evol. Microbiol.">
        <title>The Global Catalogue of Microorganisms (GCM) 10K type strain sequencing project: providing services to taxonomists for standard genome sequencing and annotation.</title>
        <authorList>
            <consortium name="The Broad Institute Genomics Platform"/>
            <consortium name="The Broad Institute Genome Sequencing Center for Infectious Disease"/>
            <person name="Wu L."/>
            <person name="Ma J."/>
        </authorList>
    </citation>
    <scope>NUCLEOTIDE SEQUENCE [LARGE SCALE GENOMIC DNA]</scope>
    <source>
        <strain evidence="3">CCUG 36956</strain>
    </source>
</reference>
<dbReference type="EMBL" id="JBHSQN010000010">
    <property type="protein sequence ID" value="MFC6012503.1"/>
    <property type="molecule type" value="Genomic_DNA"/>
</dbReference>
<proteinExistence type="predicted"/>
<name>A0ABW1JWB5_9NOCA</name>
<sequence length="213" mass="22854">MNSKRSVGIAVPLSVVMAVLPGCSSNTPDSTESASAPAVALSESPARPTLTNPAFQPPSQDNEYTRSSGRPKVVYDPCTWLSDDDVIAAGYPAQSRKRGADLVAEYSFLNCRFQTDAVSLSVMSGNVTWDEDQQKNGTWLQPTTVNRRQAAMGREPETIRTGVKDCEVHMRTAVGVVFVSTRLKIQGEAQDLDPCADIMGVASIVEESIGEGN</sequence>
<evidence type="ECO:0000313" key="3">
    <source>
        <dbReference type="Proteomes" id="UP001596223"/>
    </source>
</evidence>
<evidence type="ECO:0000313" key="2">
    <source>
        <dbReference type="EMBL" id="MFC6012503.1"/>
    </source>
</evidence>
<feature type="region of interest" description="Disordered" evidence="1">
    <location>
        <begin position="26"/>
        <end position="70"/>
    </location>
</feature>
<comment type="caution">
    <text evidence="2">The sequence shown here is derived from an EMBL/GenBank/DDBJ whole genome shotgun (WGS) entry which is preliminary data.</text>
</comment>
<evidence type="ECO:0000256" key="1">
    <source>
        <dbReference type="SAM" id="MobiDB-lite"/>
    </source>
</evidence>
<accession>A0ABW1JWB5</accession>
<dbReference type="Proteomes" id="UP001596223">
    <property type="component" value="Unassembled WGS sequence"/>
</dbReference>
<feature type="compositionally biased region" description="Polar residues" evidence="1">
    <location>
        <begin position="49"/>
        <end position="68"/>
    </location>
</feature>
<keyword evidence="3" id="KW-1185">Reference proteome</keyword>
<organism evidence="2 3">
    <name type="scientific">Nocardia lasii</name>
    <dbReference type="NCBI Taxonomy" id="1616107"/>
    <lineage>
        <taxon>Bacteria</taxon>
        <taxon>Bacillati</taxon>
        <taxon>Actinomycetota</taxon>
        <taxon>Actinomycetes</taxon>
        <taxon>Mycobacteriales</taxon>
        <taxon>Nocardiaceae</taxon>
        <taxon>Nocardia</taxon>
    </lineage>
</organism>
<gene>
    <name evidence="2" type="ORF">ACFP3H_15690</name>
</gene>
<dbReference type="Pfam" id="PF12079">
    <property type="entry name" value="DUF3558"/>
    <property type="match status" value="1"/>
</dbReference>
<dbReference type="InterPro" id="IPR024520">
    <property type="entry name" value="DUF3558"/>
</dbReference>
<dbReference type="RefSeq" id="WP_378606169.1">
    <property type="nucleotide sequence ID" value="NZ_JBHSQN010000010.1"/>
</dbReference>
<protein>
    <submittedName>
        <fullName evidence="2">DUF3558 domain-containing protein</fullName>
    </submittedName>
</protein>